<evidence type="ECO:0000313" key="6">
    <source>
        <dbReference type="Proteomes" id="UP000053201"/>
    </source>
</evidence>
<feature type="transmembrane region" description="Helical" evidence="3">
    <location>
        <begin position="178"/>
        <end position="201"/>
    </location>
</feature>
<evidence type="ECO:0000256" key="1">
    <source>
        <dbReference type="ARBA" id="ARBA00004141"/>
    </source>
</evidence>
<dbReference type="PANTHER" id="PTHR11360:SF284">
    <property type="entry name" value="EG:103B4.3 PROTEIN-RELATED"/>
    <property type="match status" value="1"/>
</dbReference>
<feature type="domain" description="Major facilitator superfamily (MFS) profile" evidence="4">
    <location>
        <begin position="91"/>
        <end position="477"/>
    </location>
</feature>
<keyword evidence="3" id="KW-0472">Membrane</keyword>
<protein>
    <recommendedName>
        <fullName evidence="4">Major facilitator superfamily (MFS) profile domain-containing protein</fullName>
    </recommendedName>
</protein>
<dbReference type="AlphaFoldDB" id="A0A0L0H744"/>
<dbReference type="STRING" id="645134.A0A0L0H744"/>
<feature type="transmembrane region" description="Helical" evidence="3">
    <location>
        <begin position="213"/>
        <end position="233"/>
    </location>
</feature>
<dbReference type="PANTHER" id="PTHR11360">
    <property type="entry name" value="MONOCARBOXYLATE TRANSPORTER"/>
    <property type="match status" value="1"/>
</dbReference>
<proteinExistence type="inferred from homology"/>
<dbReference type="InParanoid" id="A0A0L0H744"/>
<feature type="transmembrane region" description="Helical" evidence="3">
    <location>
        <begin position="353"/>
        <end position="372"/>
    </location>
</feature>
<feature type="transmembrane region" description="Helical" evidence="3">
    <location>
        <begin position="84"/>
        <end position="102"/>
    </location>
</feature>
<dbReference type="PROSITE" id="PS50850">
    <property type="entry name" value="MFS"/>
    <property type="match status" value="1"/>
</dbReference>
<dbReference type="OrthoDB" id="2213137at2759"/>
<dbReference type="Gene3D" id="1.20.1250.20">
    <property type="entry name" value="MFS general substrate transporter like domains"/>
    <property type="match status" value="2"/>
</dbReference>
<feature type="transmembrane region" description="Helical" evidence="3">
    <location>
        <begin position="416"/>
        <end position="436"/>
    </location>
</feature>
<comment type="similarity">
    <text evidence="2">Belongs to the major facilitator superfamily. Monocarboxylate porter (TC 2.A.1.13) family.</text>
</comment>
<dbReference type="Pfam" id="PF07690">
    <property type="entry name" value="MFS_1"/>
    <property type="match status" value="1"/>
</dbReference>
<keyword evidence="3" id="KW-1133">Transmembrane helix</keyword>
<feature type="transmembrane region" description="Helical" evidence="3">
    <location>
        <begin position="287"/>
        <end position="308"/>
    </location>
</feature>
<feature type="transmembrane region" description="Helical" evidence="3">
    <location>
        <begin position="245"/>
        <end position="267"/>
    </location>
</feature>
<feature type="transmembrane region" description="Helical" evidence="3">
    <location>
        <begin position="456"/>
        <end position="476"/>
    </location>
</feature>
<dbReference type="SUPFAM" id="SSF103473">
    <property type="entry name" value="MFS general substrate transporter"/>
    <property type="match status" value="1"/>
</dbReference>
<dbReference type="InterPro" id="IPR036259">
    <property type="entry name" value="MFS_trans_sf"/>
</dbReference>
<dbReference type="InterPro" id="IPR050327">
    <property type="entry name" value="Proton-linked_MCT"/>
</dbReference>
<reference evidence="5 6" key="1">
    <citation type="submission" date="2009-08" db="EMBL/GenBank/DDBJ databases">
        <title>The Genome Sequence of Spizellomyces punctatus strain DAOM BR117.</title>
        <authorList>
            <consortium name="The Broad Institute Genome Sequencing Platform"/>
            <person name="Russ C."/>
            <person name="Cuomo C."/>
            <person name="Shea T."/>
            <person name="Young S.K."/>
            <person name="Zeng Q."/>
            <person name="Koehrsen M."/>
            <person name="Haas B."/>
            <person name="Borodovsky M."/>
            <person name="Guigo R."/>
            <person name="Alvarado L."/>
            <person name="Berlin A."/>
            <person name="Bochicchio J."/>
            <person name="Borenstein D."/>
            <person name="Chapman S."/>
            <person name="Chen Z."/>
            <person name="Engels R."/>
            <person name="Freedman E."/>
            <person name="Gellesch M."/>
            <person name="Goldberg J."/>
            <person name="Griggs A."/>
            <person name="Gujja S."/>
            <person name="Heiman D."/>
            <person name="Hepburn T."/>
            <person name="Howarth C."/>
            <person name="Jen D."/>
            <person name="Larson L."/>
            <person name="Lewis B."/>
            <person name="Mehta T."/>
            <person name="Park D."/>
            <person name="Pearson M."/>
            <person name="Roberts A."/>
            <person name="Saif S."/>
            <person name="Shenoy N."/>
            <person name="Sisk P."/>
            <person name="Stolte C."/>
            <person name="Sykes S."/>
            <person name="Thomson T."/>
            <person name="Walk T."/>
            <person name="White J."/>
            <person name="Yandava C."/>
            <person name="Burger G."/>
            <person name="Gray M.W."/>
            <person name="Holland P.W.H."/>
            <person name="King N."/>
            <person name="Lang F.B.F."/>
            <person name="Roger A.J."/>
            <person name="Ruiz-Trillo I."/>
            <person name="Lander E."/>
            <person name="Nusbaum C."/>
        </authorList>
    </citation>
    <scope>NUCLEOTIDE SEQUENCE [LARGE SCALE GENOMIC DNA]</scope>
    <source>
        <strain evidence="5 6">DAOM BR117</strain>
    </source>
</reference>
<name>A0A0L0H744_SPIPD</name>
<dbReference type="GeneID" id="27691172"/>
<dbReference type="InterPro" id="IPR011701">
    <property type="entry name" value="MFS"/>
</dbReference>
<feature type="transmembrane region" description="Helical" evidence="3">
    <location>
        <begin position="122"/>
        <end position="140"/>
    </location>
</feature>
<dbReference type="GO" id="GO:0016020">
    <property type="term" value="C:membrane"/>
    <property type="evidence" value="ECO:0007669"/>
    <property type="project" value="UniProtKB-SubCell"/>
</dbReference>
<dbReference type="InterPro" id="IPR020846">
    <property type="entry name" value="MFS_dom"/>
</dbReference>
<feature type="transmembrane region" description="Helical" evidence="3">
    <location>
        <begin position="378"/>
        <end position="404"/>
    </location>
</feature>
<comment type="subcellular location">
    <subcellularLocation>
        <location evidence="1">Membrane</location>
        <topology evidence="1">Multi-pass membrane protein</topology>
    </subcellularLocation>
</comment>
<keyword evidence="3" id="KW-0812">Transmembrane</keyword>
<sequence>MEPSIQPAHDTESHITDSDITLHSNTIENSVSLKMDLKDDDYSAKRLSKACSESVESLRASVDIEEVDPKDVAAYLSSPPDGGYGWACVLASFMVHVVTIGVQSEYGVFQQAYKDTEEFGSVSNLGIAFVGSLSAAMMGLGGIPTGWLADQYGYNAVCAVGGIIEMVGLLLASLSTEYWHLVLTHGFLMGMGVSVAYYPALSVVSQWFEKRRGIALGIAVSGSGIGGMILAPLTRKLIAQLGWRWSLRITAFIVGAVVLAASAVIRVRYSAPRSGFAGGWKVVKDGVFPRIFAIGLFGSFGYFVPFFFIPSFAASHDLSASSGALLVSLLNGASALGRLAWGFGADTFGHVNTLVMCITMSALSMLVFWPFATNFATLIGFVLVYGAFSGGFVSLLPSVIAQFYGKTGHIATITGMIYSAFFLGNLLGSPIAGAMMDRFTTHPTPDTKHIDFLPSILFGGFMMVTATVFSFSVKFVRSRRLLTRV</sequence>
<dbReference type="EMBL" id="KQ257467">
    <property type="protein sequence ID" value="KNC96784.1"/>
    <property type="molecule type" value="Genomic_DNA"/>
</dbReference>
<dbReference type="GO" id="GO:0022857">
    <property type="term" value="F:transmembrane transporter activity"/>
    <property type="evidence" value="ECO:0007669"/>
    <property type="project" value="InterPro"/>
</dbReference>
<gene>
    <name evidence="5" type="ORF">SPPG_07990</name>
</gene>
<evidence type="ECO:0000256" key="2">
    <source>
        <dbReference type="ARBA" id="ARBA00006727"/>
    </source>
</evidence>
<accession>A0A0L0H744</accession>
<dbReference type="Proteomes" id="UP000053201">
    <property type="component" value="Unassembled WGS sequence"/>
</dbReference>
<evidence type="ECO:0000259" key="4">
    <source>
        <dbReference type="PROSITE" id="PS50850"/>
    </source>
</evidence>
<dbReference type="VEuPathDB" id="FungiDB:SPPG_07990"/>
<evidence type="ECO:0000313" key="5">
    <source>
        <dbReference type="EMBL" id="KNC96784.1"/>
    </source>
</evidence>
<keyword evidence="6" id="KW-1185">Reference proteome</keyword>
<organism evidence="5 6">
    <name type="scientific">Spizellomyces punctatus (strain DAOM BR117)</name>
    <dbReference type="NCBI Taxonomy" id="645134"/>
    <lineage>
        <taxon>Eukaryota</taxon>
        <taxon>Fungi</taxon>
        <taxon>Fungi incertae sedis</taxon>
        <taxon>Chytridiomycota</taxon>
        <taxon>Chytridiomycota incertae sedis</taxon>
        <taxon>Chytridiomycetes</taxon>
        <taxon>Spizellomycetales</taxon>
        <taxon>Spizellomycetaceae</taxon>
        <taxon>Spizellomyces</taxon>
    </lineage>
</organism>
<feature type="transmembrane region" description="Helical" evidence="3">
    <location>
        <begin position="320"/>
        <end position="341"/>
    </location>
</feature>
<dbReference type="eggNOG" id="KOG2504">
    <property type="taxonomic scope" value="Eukaryota"/>
</dbReference>
<evidence type="ECO:0000256" key="3">
    <source>
        <dbReference type="SAM" id="Phobius"/>
    </source>
</evidence>
<dbReference type="OMA" id="YGWICLL"/>
<dbReference type="CDD" id="cd17352">
    <property type="entry name" value="MFS_MCT_SLC16"/>
    <property type="match status" value="1"/>
</dbReference>
<feature type="transmembrane region" description="Helical" evidence="3">
    <location>
        <begin position="152"/>
        <end position="172"/>
    </location>
</feature>
<dbReference type="RefSeq" id="XP_016604824.1">
    <property type="nucleotide sequence ID" value="XM_016756143.1"/>
</dbReference>